<proteinExistence type="inferred from homology"/>
<dbReference type="RefSeq" id="WP_144914626.1">
    <property type="nucleotide sequence ID" value="NZ_VLLI01000011.1"/>
</dbReference>
<organism evidence="3 4">
    <name type="scientific">Mucilaginibacter frigoritolerans</name>
    <dbReference type="NCBI Taxonomy" id="652788"/>
    <lineage>
        <taxon>Bacteria</taxon>
        <taxon>Pseudomonadati</taxon>
        <taxon>Bacteroidota</taxon>
        <taxon>Sphingobacteriia</taxon>
        <taxon>Sphingobacteriales</taxon>
        <taxon>Sphingobacteriaceae</taxon>
        <taxon>Mucilaginibacter</taxon>
    </lineage>
</organism>
<dbReference type="EMBL" id="VLLI01000011">
    <property type="protein sequence ID" value="TWI97092.1"/>
    <property type="molecule type" value="Genomic_DNA"/>
</dbReference>
<name>A0A562TU81_9SPHI</name>
<dbReference type="InterPro" id="IPR011008">
    <property type="entry name" value="Dimeric_a/b-barrel"/>
</dbReference>
<accession>A0A562TU81</accession>
<keyword evidence="4" id="KW-1185">Reference proteome</keyword>
<comment type="caution">
    <text evidence="3">The sequence shown here is derived from an EMBL/GenBank/DDBJ whole genome shotgun (WGS) entry which is preliminary data.</text>
</comment>
<comment type="similarity">
    <text evidence="1">Belongs to the YciI family.</text>
</comment>
<dbReference type="Gene3D" id="3.30.70.1060">
    <property type="entry name" value="Dimeric alpha+beta barrel"/>
    <property type="match status" value="1"/>
</dbReference>
<dbReference type="SUPFAM" id="SSF54909">
    <property type="entry name" value="Dimeric alpha+beta barrel"/>
    <property type="match status" value="1"/>
</dbReference>
<sequence length="114" mass="12635">MNEFVMLFRNAPTGDTRPSPEVMQEFAKKWDVWLSTISAKGKFVSGSRLGFEGRILKPGNIITDGPYAEVKEILGGFINVKAESLDEAFEMSYGCPILLLGGYVEVRPVMTNNN</sequence>
<dbReference type="InterPro" id="IPR005545">
    <property type="entry name" value="YCII"/>
</dbReference>
<evidence type="ECO:0000313" key="3">
    <source>
        <dbReference type="EMBL" id="TWI97092.1"/>
    </source>
</evidence>
<dbReference type="OrthoDB" id="7782105at2"/>
<evidence type="ECO:0000259" key="2">
    <source>
        <dbReference type="Pfam" id="PF03795"/>
    </source>
</evidence>
<dbReference type="Proteomes" id="UP000317010">
    <property type="component" value="Unassembled WGS sequence"/>
</dbReference>
<protein>
    <recommendedName>
        <fullName evidence="2">YCII-related domain-containing protein</fullName>
    </recommendedName>
</protein>
<evidence type="ECO:0000313" key="4">
    <source>
        <dbReference type="Proteomes" id="UP000317010"/>
    </source>
</evidence>
<dbReference type="Pfam" id="PF03795">
    <property type="entry name" value="YCII"/>
    <property type="match status" value="1"/>
</dbReference>
<gene>
    <name evidence="3" type="ORF">JN11_03552</name>
</gene>
<evidence type="ECO:0000256" key="1">
    <source>
        <dbReference type="ARBA" id="ARBA00007689"/>
    </source>
</evidence>
<reference evidence="3 4" key="1">
    <citation type="submission" date="2019-07" db="EMBL/GenBank/DDBJ databases">
        <title>Genomic Encyclopedia of Archaeal and Bacterial Type Strains, Phase II (KMG-II): from individual species to whole genera.</title>
        <authorList>
            <person name="Goeker M."/>
        </authorList>
    </citation>
    <scope>NUCLEOTIDE SEQUENCE [LARGE SCALE GENOMIC DNA]</scope>
    <source>
        <strain evidence="3 4">ATCC BAA-1854</strain>
    </source>
</reference>
<dbReference type="AlphaFoldDB" id="A0A562TU81"/>
<feature type="domain" description="YCII-related" evidence="2">
    <location>
        <begin position="46"/>
        <end position="110"/>
    </location>
</feature>